<feature type="compositionally biased region" description="Basic and acidic residues" evidence="3">
    <location>
        <begin position="470"/>
        <end position="482"/>
    </location>
</feature>
<dbReference type="InterPro" id="IPR011684">
    <property type="entry name" value="NAB"/>
</dbReference>
<feature type="region of interest" description="Disordered" evidence="3">
    <location>
        <begin position="112"/>
        <end position="175"/>
    </location>
</feature>
<reference evidence="5" key="2">
    <citation type="submission" date="2022-03" db="EMBL/GenBank/DDBJ databases">
        <title>Draft title - Genomic analysis of global carrot germplasm unveils the trajectory of domestication and the origin of high carotenoid orange carrot.</title>
        <authorList>
            <person name="Iorizzo M."/>
            <person name="Ellison S."/>
            <person name="Senalik D."/>
            <person name="Macko-Podgorni A."/>
            <person name="Grzebelus D."/>
            <person name="Bostan H."/>
            <person name="Rolling W."/>
            <person name="Curaba J."/>
            <person name="Simon P."/>
        </authorList>
    </citation>
    <scope>NUCLEOTIDE SEQUENCE</scope>
    <source>
        <tissue evidence="5">Leaf</tissue>
    </source>
</reference>
<dbReference type="EMBL" id="CP093351">
    <property type="protein sequence ID" value="WOH16218.1"/>
    <property type="molecule type" value="Genomic_DNA"/>
</dbReference>
<dbReference type="Pfam" id="PF07765">
    <property type="entry name" value="KIP1"/>
    <property type="match status" value="1"/>
</dbReference>
<organism evidence="5 6">
    <name type="scientific">Daucus carota subsp. sativus</name>
    <name type="common">Carrot</name>
    <dbReference type="NCBI Taxonomy" id="79200"/>
    <lineage>
        <taxon>Eukaryota</taxon>
        <taxon>Viridiplantae</taxon>
        <taxon>Streptophyta</taxon>
        <taxon>Embryophyta</taxon>
        <taxon>Tracheophyta</taxon>
        <taxon>Spermatophyta</taxon>
        <taxon>Magnoliopsida</taxon>
        <taxon>eudicotyledons</taxon>
        <taxon>Gunneridae</taxon>
        <taxon>Pentapetalae</taxon>
        <taxon>asterids</taxon>
        <taxon>campanulids</taxon>
        <taxon>Apiales</taxon>
        <taxon>Apiaceae</taxon>
        <taxon>Apioideae</taxon>
        <taxon>Scandiceae</taxon>
        <taxon>Daucinae</taxon>
        <taxon>Daucus</taxon>
        <taxon>Daucus sect. Daucus</taxon>
    </lineage>
</organism>
<dbReference type="GO" id="GO:0003779">
    <property type="term" value="F:actin binding"/>
    <property type="evidence" value="ECO:0007669"/>
    <property type="project" value="InterPro"/>
</dbReference>
<evidence type="ECO:0000313" key="5">
    <source>
        <dbReference type="EMBL" id="WOH16218.1"/>
    </source>
</evidence>
<sequence>MLQRAASNAYSWWWASHIRTKQSRWLEQSMQDMDEKVEYVLKLFQEDGDSFIQKAEMYYKRRPELIEFVEEAYRAFRALAERYDKLSTDLQKANTTIATCLPEQVQYSMDDYDDDDDDFVAAKPPKDLPQGPPPPNVPKVPDAPKKLFVTDASKKHHQKTKPTYTQIKPKAPPKSGLTKAEAFAEIDKLQKDILELQTVKEYVKSSYESGIEKYNGIENEITEKHDKVSRLEEEFGIGSLIEDNDARTLMAKAALKSCHDTLAQLQSKQMKSSVEAEAESQKLEEARRRLKLLKQEFFPDQTDDDEIRPDQHYDPEAIAKEFNVKNQDELGPEGQKLEALRDKFKEEIAAKSITVTEMAHKIDNLVSTVINLESLVSSQTALIDRLRTEASELNSHIRHLEDDKATLADDQQHLSNRVKNLEDKFKGLNNLNQNVVIYNTSLRTHFNEARSSLDQLSEKLQNVKPDAEEERITQEASDDKKLGVSGGDSEMTSNASKTEEISADTNTTKQNQITLPFLDQKSDEDEERHDKPDEAEKEGLSQSTEKPTNVETSNKDEEPKEDLNWPQLLLNGLEDKEKILMKEYTTILRNYKDVKKKLLNQENKNDDLFQTTLQVRELKKAVAKRDQEIHSLRQKLQENAPETSTLPEREVPHSPPKDVPEDGIKTPVSPKPLSPVEEMLRSQIDSILDENLDFWLRFSATFQKVQQFKNEIRDLQDEISSFKTRPDKKSTTDEVHADIKSEVRAVFKHLNEIKAGLKLWLEQSESLKEELQRRFSSLCNIQQEITSALKEGVEEDEITFSSHQAAKFQGEILNMKQENNKVNEELQTGMDHVFSLQTECEITLRRLDNEFGLTEKAALRSNNRPRVPLHSFIFGVKERRKKQSILSYMQPSKKSNP</sequence>
<accession>A0AAF0XXV1</accession>
<dbReference type="AlphaFoldDB" id="A0AAF0XXV1"/>
<evidence type="ECO:0000256" key="2">
    <source>
        <dbReference type="SAM" id="Coils"/>
    </source>
</evidence>
<feature type="domain" description="NAB" evidence="4">
    <location>
        <begin position="10"/>
        <end position="90"/>
    </location>
</feature>
<feature type="coiled-coil region" evidence="2">
    <location>
        <begin position="698"/>
        <end position="725"/>
    </location>
</feature>
<feature type="compositionally biased region" description="Basic and acidic residues" evidence="3">
    <location>
        <begin position="647"/>
        <end position="664"/>
    </location>
</feature>
<evidence type="ECO:0000313" key="6">
    <source>
        <dbReference type="Proteomes" id="UP000077755"/>
    </source>
</evidence>
<dbReference type="PANTHER" id="PTHR31631:SF0">
    <property type="entry name" value="PROTEIN NETWORKED 2D"/>
    <property type="match status" value="1"/>
</dbReference>
<dbReference type="Pfam" id="PF25014">
    <property type="entry name" value="NET2A"/>
    <property type="match status" value="1"/>
</dbReference>
<keyword evidence="1 2" id="KW-0175">Coiled coil</keyword>
<feature type="region of interest" description="Disordered" evidence="3">
    <location>
        <begin position="461"/>
        <end position="565"/>
    </location>
</feature>
<keyword evidence="6" id="KW-1185">Reference proteome</keyword>
<evidence type="ECO:0000259" key="4">
    <source>
        <dbReference type="PROSITE" id="PS51774"/>
    </source>
</evidence>
<dbReference type="PANTHER" id="PTHR31631">
    <property type="entry name" value="PROTEIN NETWORKED 2D"/>
    <property type="match status" value="1"/>
</dbReference>
<feature type="compositionally biased region" description="Polar residues" evidence="3">
    <location>
        <begin position="503"/>
        <end position="514"/>
    </location>
</feature>
<feature type="coiled-coil region" evidence="2">
    <location>
        <begin position="383"/>
        <end position="431"/>
    </location>
</feature>
<dbReference type="InterPro" id="IPR056888">
    <property type="entry name" value="NET2A-D/KIP1-like_dom"/>
</dbReference>
<evidence type="ECO:0000256" key="3">
    <source>
        <dbReference type="SAM" id="MobiDB-lite"/>
    </source>
</evidence>
<reference evidence="5" key="1">
    <citation type="journal article" date="2016" name="Nat. Genet.">
        <title>A high-quality carrot genome assembly provides new insights into carotenoid accumulation and asterid genome evolution.</title>
        <authorList>
            <person name="Iorizzo M."/>
            <person name="Ellison S."/>
            <person name="Senalik D."/>
            <person name="Zeng P."/>
            <person name="Satapoomin P."/>
            <person name="Huang J."/>
            <person name="Bowman M."/>
            <person name="Iovene M."/>
            <person name="Sanseverino W."/>
            <person name="Cavagnaro P."/>
            <person name="Yildiz M."/>
            <person name="Macko-Podgorni A."/>
            <person name="Moranska E."/>
            <person name="Grzebelus E."/>
            <person name="Grzebelus D."/>
            <person name="Ashrafi H."/>
            <person name="Zheng Z."/>
            <person name="Cheng S."/>
            <person name="Spooner D."/>
            <person name="Van Deynze A."/>
            <person name="Simon P."/>
        </authorList>
    </citation>
    <scope>NUCLEOTIDE SEQUENCE</scope>
    <source>
        <tissue evidence="5">Leaf</tissue>
    </source>
</reference>
<dbReference type="PROSITE" id="PS51774">
    <property type="entry name" value="NAB"/>
    <property type="match status" value="1"/>
</dbReference>
<evidence type="ECO:0000256" key="1">
    <source>
        <dbReference type="ARBA" id="ARBA00023054"/>
    </source>
</evidence>
<dbReference type="Proteomes" id="UP000077755">
    <property type="component" value="Chromosome 9"/>
</dbReference>
<feature type="coiled-coil region" evidence="2">
    <location>
        <begin position="179"/>
        <end position="234"/>
    </location>
</feature>
<feature type="compositionally biased region" description="Polar residues" evidence="3">
    <location>
        <begin position="540"/>
        <end position="552"/>
    </location>
</feature>
<gene>
    <name evidence="5" type="ORF">DCAR_0935767</name>
</gene>
<feature type="region of interest" description="Disordered" evidence="3">
    <location>
        <begin position="632"/>
        <end position="674"/>
    </location>
</feature>
<proteinExistence type="predicted"/>
<protein>
    <recommendedName>
        <fullName evidence="4">NAB domain-containing protein</fullName>
    </recommendedName>
</protein>
<dbReference type="Pfam" id="PF24918">
    <property type="entry name" value="NET2A_C"/>
    <property type="match status" value="1"/>
</dbReference>
<dbReference type="InterPro" id="IPR056889">
    <property type="entry name" value="NET2A-D/KIP1-like_C"/>
</dbReference>
<name>A0AAF0XXV1_DAUCS</name>
<feature type="compositionally biased region" description="Basic and acidic residues" evidence="3">
    <location>
        <begin position="528"/>
        <end position="539"/>
    </location>
</feature>
<feature type="compositionally biased region" description="Basic and acidic residues" evidence="3">
    <location>
        <begin position="553"/>
        <end position="563"/>
    </location>
</feature>